<evidence type="ECO:0000313" key="4">
    <source>
        <dbReference type="EMBL" id="GMH59973.1"/>
    </source>
</evidence>
<evidence type="ECO:0000313" key="5">
    <source>
        <dbReference type="Proteomes" id="UP001165082"/>
    </source>
</evidence>
<proteinExistence type="predicted"/>
<feature type="non-terminal residue" evidence="4">
    <location>
        <position position="89"/>
    </location>
</feature>
<feature type="DNA-binding region" description="HMG box" evidence="1">
    <location>
        <begin position="1"/>
        <end position="42"/>
    </location>
</feature>
<evidence type="ECO:0000259" key="3">
    <source>
        <dbReference type="PROSITE" id="PS50118"/>
    </source>
</evidence>
<keyword evidence="1" id="KW-0539">Nucleus</keyword>
<keyword evidence="5" id="KW-1185">Reference proteome</keyword>
<dbReference type="Gene3D" id="1.10.30.10">
    <property type="entry name" value="High mobility group box domain"/>
    <property type="match status" value="1"/>
</dbReference>
<feature type="domain" description="HMG box" evidence="3">
    <location>
        <begin position="1"/>
        <end position="42"/>
    </location>
</feature>
<dbReference type="Proteomes" id="UP001165082">
    <property type="component" value="Unassembled WGS sequence"/>
</dbReference>
<accession>A0A9W7DZ14</accession>
<gene>
    <name evidence="4" type="ORF">TrRE_jg3524</name>
</gene>
<organism evidence="4 5">
    <name type="scientific">Triparma retinervis</name>
    <dbReference type="NCBI Taxonomy" id="2557542"/>
    <lineage>
        <taxon>Eukaryota</taxon>
        <taxon>Sar</taxon>
        <taxon>Stramenopiles</taxon>
        <taxon>Ochrophyta</taxon>
        <taxon>Bolidophyceae</taxon>
        <taxon>Parmales</taxon>
        <taxon>Triparmaceae</taxon>
        <taxon>Triparma</taxon>
    </lineage>
</organism>
<feature type="compositionally biased region" description="Basic and acidic residues" evidence="2">
    <location>
        <begin position="71"/>
        <end position="89"/>
    </location>
</feature>
<name>A0A9W7DZ14_9STRA</name>
<evidence type="ECO:0000256" key="1">
    <source>
        <dbReference type="PROSITE-ProRule" id="PRU00267"/>
    </source>
</evidence>
<dbReference type="GO" id="GO:0005634">
    <property type="term" value="C:nucleus"/>
    <property type="evidence" value="ECO:0007669"/>
    <property type="project" value="UniProtKB-UniRule"/>
</dbReference>
<evidence type="ECO:0000256" key="2">
    <source>
        <dbReference type="SAM" id="MobiDB-lite"/>
    </source>
</evidence>
<dbReference type="InterPro" id="IPR009071">
    <property type="entry name" value="HMG_box_dom"/>
</dbReference>
<dbReference type="GO" id="GO:0003677">
    <property type="term" value="F:DNA binding"/>
    <property type="evidence" value="ECO:0007669"/>
    <property type="project" value="UniProtKB-UniRule"/>
</dbReference>
<dbReference type="SUPFAM" id="SSF47095">
    <property type="entry name" value="HMG-box"/>
    <property type="match status" value="1"/>
</dbReference>
<reference evidence="4" key="1">
    <citation type="submission" date="2022-07" db="EMBL/GenBank/DDBJ databases">
        <title>Genome analysis of Parmales, a sister group of diatoms, reveals the evolutionary specialization of diatoms from phago-mixotrophs to photoautotrophs.</title>
        <authorList>
            <person name="Ban H."/>
            <person name="Sato S."/>
            <person name="Yoshikawa S."/>
            <person name="Kazumasa Y."/>
            <person name="Nakamura Y."/>
            <person name="Ichinomiya M."/>
            <person name="Saitoh K."/>
            <person name="Sato N."/>
            <person name="Blanc-Mathieu R."/>
            <person name="Endo H."/>
            <person name="Kuwata A."/>
            <person name="Ogata H."/>
        </authorList>
    </citation>
    <scope>NUCLEOTIDE SEQUENCE</scope>
</reference>
<dbReference type="EMBL" id="BRXZ01001010">
    <property type="protein sequence ID" value="GMH59973.1"/>
    <property type="molecule type" value="Genomic_DNA"/>
</dbReference>
<feature type="region of interest" description="Disordered" evidence="2">
    <location>
        <begin position="45"/>
        <end position="89"/>
    </location>
</feature>
<protein>
    <recommendedName>
        <fullName evidence="3">HMG box domain-containing protein</fullName>
    </recommendedName>
</protein>
<dbReference type="AlphaFoldDB" id="A0A9W7DZ14"/>
<dbReference type="PROSITE" id="PS50118">
    <property type="entry name" value="HMG_BOX_2"/>
    <property type="match status" value="1"/>
</dbReference>
<dbReference type="Pfam" id="PF09011">
    <property type="entry name" value="HMG_box_2"/>
    <property type="match status" value="1"/>
</dbReference>
<keyword evidence="1" id="KW-0238">DNA-binding</keyword>
<sequence>MGDVGKKVSELWRGLSVDERASYNKMASDDRERYERESRIKDTIVSASQRRKREALAADAGGDTSKRAGRQKQDAHMAKRDADRHAREL</sequence>
<dbReference type="InterPro" id="IPR036910">
    <property type="entry name" value="HMG_box_dom_sf"/>
</dbReference>
<comment type="caution">
    <text evidence="4">The sequence shown here is derived from an EMBL/GenBank/DDBJ whole genome shotgun (WGS) entry which is preliminary data.</text>
</comment>